<dbReference type="OrthoDB" id="3619957at2"/>
<feature type="region of interest" description="Disordered" evidence="1">
    <location>
        <begin position="286"/>
        <end position="310"/>
    </location>
</feature>
<dbReference type="Proteomes" id="UP000198797">
    <property type="component" value="Unassembled WGS sequence"/>
</dbReference>
<name>A0A1C5AJT1_9ACTN</name>
<sequence length="310" mass="31404">MSIDAVLRELLVRQLDHWLPGALHRSRRATLALSYAGDPGTAEAALRVVAGFADRLRGRRLTVLVLAGGGPEVPARLGAVEATLPADVAVHVVPGDPARLPVVLKAAGAAGAPLLTLVDGGAPDPALLAATTTGRPAEVLLTAAATVALRPALTAAGFPLVAEVELVPVDGSPARRVAFGTGLDKSLEAFKDALWAVNGSADGSGDVPADGSGAIRYRDPAGGLLDVAGPPAAGPLRDELLAELSRHGPHTVTELRRHALTATAYRAVDAGRALTELLDTGAVARDPEHGRLGGDVLISAVPGPDARSTA</sequence>
<organism evidence="2 3">
    <name type="scientific">Micromonospora matsumotoense</name>
    <dbReference type="NCBI Taxonomy" id="121616"/>
    <lineage>
        <taxon>Bacteria</taxon>
        <taxon>Bacillati</taxon>
        <taxon>Actinomycetota</taxon>
        <taxon>Actinomycetes</taxon>
        <taxon>Micromonosporales</taxon>
        <taxon>Micromonosporaceae</taxon>
        <taxon>Micromonospora</taxon>
    </lineage>
</organism>
<reference evidence="3" key="1">
    <citation type="submission" date="2016-06" db="EMBL/GenBank/DDBJ databases">
        <authorList>
            <person name="Varghese N."/>
            <person name="Submissions Spin"/>
        </authorList>
    </citation>
    <scope>NUCLEOTIDE SEQUENCE [LARGE SCALE GENOMIC DNA]</scope>
    <source>
        <strain evidence="3">DSM 44100</strain>
    </source>
</reference>
<accession>A0A1C5AJT1</accession>
<keyword evidence="3" id="KW-1185">Reference proteome</keyword>
<proteinExistence type="predicted"/>
<gene>
    <name evidence="2" type="ORF">GA0070216_11872</name>
</gene>
<evidence type="ECO:0000313" key="2">
    <source>
        <dbReference type="EMBL" id="SCF45512.1"/>
    </source>
</evidence>
<dbReference type="AlphaFoldDB" id="A0A1C5AJT1"/>
<dbReference type="STRING" id="121616.GA0070216_11872"/>
<evidence type="ECO:0000313" key="3">
    <source>
        <dbReference type="Proteomes" id="UP000198797"/>
    </source>
</evidence>
<dbReference type="EMBL" id="FMCU01000018">
    <property type="protein sequence ID" value="SCF45512.1"/>
    <property type="molecule type" value="Genomic_DNA"/>
</dbReference>
<protein>
    <submittedName>
        <fullName evidence="2">Uncharacterized protein</fullName>
    </submittedName>
</protein>
<evidence type="ECO:0000256" key="1">
    <source>
        <dbReference type="SAM" id="MobiDB-lite"/>
    </source>
</evidence>